<sequence>MARRTRDPGPARPGGFPAGLRVRVHGGRFEGMAGIVVDRSPDLRPGSVWVEFAPGHPRLVPGYRLGVGETPDCPGMASAAEAEGHFGP</sequence>
<gene>
    <name evidence="1" type="ORF">H5411_12020</name>
</gene>
<accession>A0A8E2B3A7</accession>
<proteinExistence type="predicted"/>
<dbReference type="EMBL" id="JACJHR010000013">
    <property type="protein sequence ID" value="MBB2499847.1"/>
    <property type="molecule type" value="Genomic_DNA"/>
</dbReference>
<protein>
    <submittedName>
        <fullName evidence="1">Uncharacterized protein</fullName>
    </submittedName>
</protein>
<dbReference type="AlphaFoldDB" id="A0A8E2B3A7"/>
<dbReference type="Proteomes" id="UP000550260">
    <property type="component" value="Unassembled WGS sequence"/>
</dbReference>
<comment type="caution">
    <text evidence="1">The sequence shown here is derived from an EMBL/GenBank/DDBJ whole genome shotgun (WGS) entry which is preliminary data.</text>
</comment>
<evidence type="ECO:0000313" key="2">
    <source>
        <dbReference type="Proteomes" id="UP000550260"/>
    </source>
</evidence>
<reference evidence="1 2" key="1">
    <citation type="submission" date="2020-08" db="EMBL/GenBank/DDBJ databases">
        <title>Amycolatopsis echigonensis JCM 21831.</title>
        <authorList>
            <person name="Tedsree N."/>
            <person name="Kuncharoen N."/>
            <person name="Likhitwitayawuid K."/>
            <person name="Tanasupawat S."/>
        </authorList>
    </citation>
    <scope>NUCLEOTIDE SEQUENCE [LARGE SCALE GENOMIC DNA]</scope>
    <source>
        <strain evidence="1 2">JCM 21831</strain>
    </source>
</reference>
<name>A0A8E2B3A7_9PSEU</name>
<evidence type="ECO:0000313" key="1">
    <source>
        <dbReference type="EMBL" id="MBB2499847.1"/>
    </source>
</evidence>
<dbReference type="RefSeq" id="WP_183123788.1">
    <property type="nucleotide sequence ID" value="NZ_JACJHR010000013.1"/>
</dbReference>
<organism evidence="1 2">
    <name type="scientific">Amycolatopsis echigonensis</name>
    <dbReference type="NCBI Taxonomy" id="2576905"/>
    <lineage>
        <taxon>Bacteria</taxon>
        <taxon>Bacillati</taxon>
        <taxon>Actinomycetota</taxon>
        <taxon>Actinomycetes</taxon>
        <taxon>Pseudonocardiales</taxon>
        <taxon>Pseudonocardiaceae</taxon>
        <taxon>Amycolatopsis</taxon>
    </lineage>
</organism>